<feature type="signal peptide" evidence="2">
    <location>
        <begin position="1"/>
        <end position="22"/>
    </location>
</feature>
<organism evidence="3 4">
    <name type="scientific">Aquaticitalea lipolytica</name>
    <dbReference type="NCBI Taxonomy" id="1247562"/>
    <lineage>
        <taxon>Bacteria</taxon>
        <taxon>Pseudomonadati</taxon>
        <taxon>Bacteroidota</taxon>
        <taxon>Flavobacteriia</taxon>
        <taxon>Flavobacteriales</taxon>
        <taxon>Flavobacteriaceae</taxon>
        <taxon>Aquaticitalea</taxon>
    </lineage>
</organism>
<keyword evidence="2" id="KW-0732">Signal</keyword>
<accession>A0A8J2XGH0</accession>
<dbReference type="Proteomes" id="UP000598120">
    <property type="component" value="Unassembled WGS sequence"/>
</dbReference>
<keyword evidence="1" id="KW-0175">Coiled coil</keyword>
<feature type="coiled-coil region" evidence="1">
    <location>
        <begin position="67"/>
        <end position="112"/>
    </location>
</feature>
<dbReference type="EMBL" id="BMIC01000003">
    <property type="protein sequence ID" value="GFZ88426.1"/>
    <property type="molecule type" value="Genomic_DNA"/>
</dbReference>
<gene>
    <name evidence="3" type="ORF">GCM10011531_19990</name>
</gene>
<dbReference type="AlphaFoldDB" id="A0A8J2XGH0"/>
<reference evidence="3 4" key="1">
    <citation type="journal article" date="2014" name="Int. J. Syst. Evol. Microbiol.">
        <title>Complete genome sequence of Corynebacterium casei LMG S-19264T (=DSM 44701T), isolated from a smear-ripened cheese.</title>
        <authorList>
            <consortium name="US DOE Joint Genome Institute (JGI-PGF)"/>
            <person name="Walter F."/>
            <person name="Albersmeier A."/>
            <person name="Kalinowski J."/>
            <person name="Ruckert C."/>
        </authorList>
    </citation>
    <scope>NUCLEOTIDE SEQUENCE [LARGE SCALE GENOMIC DNA]</scope>
    <source>
        <strain evidence="3 4">CGMCC 1.15295</strain>
    </source>
</reference>
<proteinExistence type="predicted"/>
<evidence type="ECO:0000313" key="3">
    <source>
        <dbReference type="EMBL" id="GFZ88426.1"/>
    </source>
</evidence>
<evidence type="ECO:0000313" key="4">
    <source>
        <dbReference type="Proteomes" id="UP000598120"/>
    </source>
</evidence>
<feature type="coiled-coil region" evidence="1">
    <location>
        <begin position="282"/>
        <end position="321"/>
    </location>
</feature>
<keyword evidence="4" id="KW-1185">Reference proteome</keyword>
<name>A0A8J2XGH0_9FLAO</name>
<sequence length="397" mass="45692">MKKTLLTIIIACIAITNFYAQRAISEEVSYFDIRIPNQPLESSVKTYKVIVDTPYTLTVEELEAQSKADFEAEKANYGNILKESEAEYQDRLANHDDEVKKAEARYDKEMADFKDLSLLERLALTDQGKKPQLIVPSKPTYVKPREPQYIQPNLDDHLIFDNQVLADGVELLGYEKGGSDVLFIINISKMVFQDNGGQTFYSQPTTLKVMKGSAVINEKTFDNEFQFLTSSSSNTINLDRHEKNNVNKIMRNISTYINEEFGHIPVASNIMIEYPKNKDREYDALENAKIKALSAYRKLKKDATTETRERAKSELEAVREVWKAELAKIDYNDKKAVMNKDVAKMIFFNLMRVDISLKDKAQAEETLAAMQEKRIDLDLSYDEKNTFTRLEEQVYKM</sequence>
<feature type="chain" id="PRO_5035201619" evidence="2">
    <location>
        <begin position="23"/>
        <end position="397"/>
    </location>
</feature>
<dbReference type="RefSeq" id="WP_188606228.1">
    <property type="nucleotide sequence ID" value="NZ_BMIC01000003.1"/>
</dbReference>
<comment type="caution">
    <text evidence="3">The sequence shown here is derived from an EMBL/GenBank/DDBJ whole genome shotgun (WGS) entry which is preliminary data.</text>
</comment>
<evidence type="ECO:0000256" key="1">
    <source>
        <dbReference type="SAM" id="Coils"/>
    </source>
</evidence>
<protein>
    <submittedName>
        <fullName evidence="3">Uncharacterized protein</fullName>
    </submittedName>
</protein>
<evidence type="ECO:0000256" key="2">
    <source>
        <dbReference type="SAM" id="SignalP"/>
    </source>
</evidence>